<evidence type="ECO:0000256" key="1">
    <source>
        <dbReference type="SAM" id="MobiDB-lite"/>
    </source>
</evidence>
<keyword evidence="2" id="KW-1133">Transmembrane helix</keyword>
<reference evidence="3" key="1">
    <citation type="submission" date="2023-06" db="EMBL/GenBank/DDBJ databases">
        <title>Genome-scale phylogeny and comparative genomics of the fungal order Sordariales.</title>
        <authorList>
            <consortium name="Lawrence Berkeley National Laboratory"/>
            <person name="Hensen N."/>
            <person name="Bonometti L."/>
            <person name="Westerberg I."/>
            <person name="Brannstrom I.O."/>
            <person name="Guillou S."/>
            <person name="Cros-Aarteil S."/>
            <person name="Calhoun S."/>
            <person name="Haridas S."/>
            <person name="Kuo A."/>
            <person name="Mondo S."/>
            <person name="Pangilinan J."/>
            <person name="Riley R."/>
            <person name="Labutti K."/>
            <person name="Andreopoulos B."/>
            <person name="Lipzen A."/>
            <person name="Chen C."/>
            <person name="Yanf M."/>
            <person name="Daum C."/>
            <person name="Ng V."/>
            <person name="Clum A."/>
            <person name="Steindorff A."/>
            <person name="Ohm R."/>
            <person name="Martin F."/>
            <person name="Silar P."/>
            <person name="Natvig D."/>
            <person name="Lalanne C."/>
            <person name="Gautier V."/>
            <person name="Ament-Velasquez S.L."/>
            <person name="Kruys A."/>
            <person name="Hutchinson M.I."/>
            <person name="Powell A.J."/>
            <person name="Barry K."/>
            <person name="Miller A.N."/>
            <person name="Grigoriev I.V."/>
            <person name="Debuchy R."/>
            <person name="Gladieux P."/>
            <person name="Thoren M.H."/>
            <person name="Johannesson H."/>
        </authorList>
    </citation>
    <scope>NUCLEOTIDE SEQUENCE</scope>
    <source>
        <strain evidence="3">SMH2532-1</strain>
    </source>
</reference>
<evidence type="ECO:0000313" key="4">
    <source>
        <dbReference type="Proteomes" id="UP001174936"/>
    </source>
</evidence>
<accession>A0AA40CPA5</accession>
<dbReference type="AlphaFoldDB" id="A0AA40CPA5"/>
<gene>
    <name evidence="3" type="ORF">B0T16DRAFT_390312</name>
</gene>
<name>A0AA40CPA5_9PEZI</name>
<dbReference type="Proteomes" id="UP001174936">
    <property type="component" value="Unassembled WGS sequence"/>
</dbReference>
<feature type="compositionally biased region" description="Low complexity" evidence="1">
    <location>
        <begin position="119"/>
        <end position="134"/>
    </location>
</feature>
<keyword evidence="4" id="KW-1185">Reference proteome</keyword>
<protein>
    <submittedName>
        <fullName evidence="3">Uncharacterized protein</fullName>
    </submittedName>
</protein>
<feature type="transmembrane region" description="Helical" evidence="2">
    <location>
        <begin position="43"/>
        <end position="66"/>
    </location>
</feature>
<keyword evidence="2" id="KW-0472">Membrane</keyword>
<feature type="compositionally biased region" description="Basic and acidic residues" evidence="1">
    <location>
        <begin position="160"/>
        <end position="188"/>
    </location>
</feature>
<evidence type="ECO:0000313" key="3">
    <source>
        <dbReference type="EMBL" id="KAK0645757.1"/>
    </source>
</evidence>
<comment type="caution">
    <text evidence="3">The sequence shown here is derived from an EMBL/GenBank/DDBJ whole genome shotgun (WGS) entry which is preliminary data.</text>
</comment>
<proteinExistence type="predicted"/>
<sequence length="209" mass="23228">MAPFPHLPGSLLKPREGDVTAATSIDGGVTAGSPDTITSQRPWVIPVIVAGVLVIAVLTICAFVYINRRCEYGKARAQEPYLSRPEFDKRRKMSQAEKLEEEEKQRIIMIRKSLASRSWDGSAADSAASSRRVSQISSNQGQQHERPAIPEVSDEEDDEHEPKPLKDDWKAYEAEVMRETSLERHPAAETDTATTRPLLKQEVPGSPPR</sequence>
<keyword evidence="2" id="KW-0812">Transmembrane</keyword>
<dbReference type="EMBL" id="JAULSV010000004">
    <property type="protein sequence ID" value="KAK0645757.1"/>
    <property type="molecule type" value="Genomic_DNA"/>
</dbReference>
<evidence type="ECO:0000256" key="2">
    <source>
        <dbReference type="SAM" id="Phobius"/>
    </source>
</evidence>
<feature type="region of interest" description="Disordered" evidence="1">
    <location>
        <begin position="119"/>
        <end position="209"/>
    </location>
</feature>
<organism evidence="3 4">
    <name type="scientific">Cercophora newfieldiana</name>
    <dbReference type="NCBI Taxonomy" id="92897"/>
    <lineage>
        <taxon>Eukaryota</taxon>
        <taxon>Fungi</taxon>
        <taxon>Dikarya</taxon>
        <taxon>Ascomycota</taxon>
        <taxon>Pezizomycotina</taxon>
        <taxon>Sordariomycetes</taxon>
        <taxon>Sordariomycetidae</taxon>
        <taxon>Sordariales</taxon>
        <taxon>Lasiosphaeriaceae</taxon>
        <taxon>Cercophora</taxon>
    </lineage>
</organism>